<evidence type="ECO:0000313" key="1">
    <source>
        <dbReference type="EnsemblPlants" id="AVESA.00010b.r2.1CG0077930.1.CDS"/>
    </source>
</evidence>
<dbReference type="Proteomes" id="UP001732700">
    <property type="component" value="Chromosome 1C"/>
</dbReference>
<keyword evidence="2" id="KW-1185">Reference proteome</keyword>
<protein>
    <submittedName>
        <fullName evidence="1">Uncharacterized protein</fullName>
    </submittedName>
</protein>
<name>A0ACD5TKX9_AVESA</name>
<proteinExistence type="predicted"/>
<sequence length="478" mass="52020">MTSSINTALISSMLLDQACESRFDCEERHQPKYHARTSQGTPDAAHGGRGGGSDLGLAGVPSHRRSTSSSEFHLRRHHFQMSSWFGRWQELPPELVCRIGDNLDLKCYVSARGACTAWRSALAPPSPSLLAAPVDAHRLRRSPPSPSAASIAAHRAFELKAIPTRGAQCVGSSNGWLALSAYYDEHIFSLFNPITGTEIMVPPLVCGSKWMSKLVFAPNPARDDFAAAAICDMDTLAYATAEARRWAILDPVCLAAGDKFVDLVYHEKEGRVYCLTSYGDVHTLRLPERRRRQESITPSSSPAEHPAADLNASSATVEPLLPLPFDPATGFPPPYNTLSGFTSAKNLVFCQGNLHQIWRNTSCTVTLRLPAGGGHRRVAENQVFVLRYYPGRQPCWDAVTDLGGYSVFVGRNNAVSMYAQGVPGLKGNCVCWIGGRGRDLGMVFDMATGRSTPCLLPAVASCCWFMSRNGEVAIVSLY</sequence>
<organism evidence="1 2">
    <name type="scientific">Avena sativa</name>
    <name type="common">Oat</name>
    <dbReference type="NCBI Taxonomy" id="4498"/>
    <lineage>
        <taxon>Eukaryota</taxon>
        <taxon>Viridiplantae</taxon>
        <taxon>Streptophyta</taxon>
        <taxon>Embryophyta</taxon>
        <taxon>Tracheophyta</taxon>
        <taxon>Spermatophyta</taxon>
        <taxon>Magnoliopsida</taxon>
        <taxon>Liliopsida</taxon>
        <taxon>Poales</taxon>
        <taxon>Poaceae</taxon>
        <taxon>BOP clade</taxon>
        <taxon>Pooideae</taxon>
        <taxon>Poodae</taxon>
        <taxon>Poeae</taxon>
        <taxon>Poeae Chloroplast Group 1 (Aveneae type)</taxon>
        <taxon>Aveninae</taxon>
        <taxon>Avena</taxon>
    </lineage>
</organism>
<reference evidence="1" key="1">
    <citation type="submission" date="2021-05" db="EMBL/GenBank/DDBJ databases">
        <authorList>
            <person name="Scholz U."/>
            <person name="Mascher M."/>
            <person name="Fiebig A."/>
        </authorList>
    </citation>
    <scope>NUCLEOTIDE SEQUENCE [LARGE SCALE GENOMIC DNA]</scope>
</reference>
<accession>A0ACD5TKX9</accession>
<evidence type="ECO:0000313" key="2">
    <source>
        <dbReference type="Proteomes" id="UP001732700"/>
    </source>
</evidence>
<dbReference type="EnsemblPlants" id="AVESA.00010b.r2.1CG0077930.1">
    <property type="protein sequence ID" value="AVESA.00010b.r2.1CG0077930.1.CDS"/>
    <property type="gene ID" value="AVESA.00010b.r2.1CG0077930"/>
</dbReference>
<reference evidence="1" key="2">
    <citation type="submission" date="2025-09" db="UniProtKB">
        <authorList>
            <consortium name="EnsemblPlants"/>
        </authorList>
    </citation>
    <scope>IDENTIFICATION</scope>
</reference>